<keyword evidence="1" id="KW-0378">Hydrolase</keyword>
<evidence type="ECO:0000259" key="3">
    <source>
        <dbReference type="Pfam" id="PF07687"/>
    </source>
</evidence>
<dbReference type="PANTHER" id="PTHR43808:SF17">
    <property type="entry name" value="PEPTIDASE M20"/>
    <property type="match status" value="1"/>
</dbReference>
<evidence type="ECO:0000256" key="2">
    <source>
        <dbReference type="SAM" id="SignalP"/>
    </source>
</evidence>
<organism evidence="4 5">
    <name type="scientific">Sphingomonas quercus</name>
    <dbReference type="NCBI Taxonomy" id="2842451"/>
    <lineage>
        <taxon>Bacteria</taxon>
        <taxon>Pseudomonadati</taxon>
        <taxon>Pseudomonadota</taxon>
        <taxon>Alphaproteobacteria</taxon>
        <taxon>Sphingomonadales</taxon>
        <taxon>Sphingomonadaceae</taxon>
        <taxon>Sphingomonas</taxon>
    </lineage>
</organism>
<evidence type="ECO:0000313" key="5">
    <source>
        <dbReference type="Proteomes" id="UP000776276"/>
    </source>
</evidence>
<protein>
    <submittedName>
        <fullName evidence="4">M20/M25/M40 family metallo-hydrolase</fullName>
    </submittedName>
</protein>
<dbReference type="Proteomes" id="UP000776276">
    <property type="component" value="Unassembled WGS sequence"/>
</dbReference>
<reference evidence="4 5" key="1">
    <citation type="submission" date="2021-06" db="EMBL/GenBank/DDBJ databases">
        <title>Sphingomonas sp. XMGL2, whole genome shotgun sequencing project.</title>
        <authorList>
            <person name="Zhao G."/>
            <person name="Shen L."/>
        </authorList>
    </citation>
    <scope>NUCLEOTIDE SEQUENCE [LARGE SCALE GENOMIC DNA]</scope>
    <source>
        <strain evidence="4 5">XMGL2</strain>
    </source>
</reference>
<comment type="caution">
    <text evidence="4">The sequence shown here is derived from an EMBL/GenBank/DDBJ whole genome shotgun (WGS) entry which is preliminary data.</text>
</comment>
<dbReference type="Pfam" id="PF07687">
    <property type="entry name" value="M20_dimer"/>
    <property type="match status" value="1"/>
</dbReference>
<feature type="signal peptide" evidence="2">
    <location>
        <begin position="1"/>
        <end position="22"/>
    </location>
</feature>
<proteinExistence type="predicted"/>
<accession>A0ABS6BLZ2</accession>
<feature type="domain" description="Peptidase M20 dimerisation" evidence="3">
    <location>
        <begin position="221"/>
        <end position="316"/>
    </location>
</feature>
<dbReference type="InterPro" id="IPR011650">
    <property type="entry name" value="Peptidase_M20_dimer"/>
</dbReference>
<dbReference type="InterPro" id="IPR002933">
    <property type="entry name" value="Peptidase_M20"/>
</dbReference>
<feature type="chain" id="PRO_5045403525" evidence="2">
    <location>
        <begin position="23"/>
        <end position="429"/>
    </location>
</feature>
<dbReference type="Pfam" id="PF01546">
    <property type="entry name" value="Peptidase_M20"/>
    <property type="match status" value="1"/>
</dbReference>
<dbReference type="EMBL" id="JAHKRT010000005">
    <property type="protein sequence ID" value="MBU3078235.1"/>
    <property type="molecule type" value="Genomic_DNA"/>
</dbReference>
<name>A0ABS6BLZ2_9SPHN</name>
<dbReference type="InterPro" id="IPR050072">
    <property type="entry name" value="Peptidase_M20A"/>
</dbReference>
<sequence>MTMRRHVPSVLILLMAGTSVQAQAPAARAVAEIRRIEATPAFRKAVAALDAGHPQWVEDIIRLTEIPSPPFKEAARARTYLEMFRARGLADTETDEEGNVLGLRRGTGGGGLIVVSAHMDTVFPEGTPVKVRREGDKLFAPGVGDDTTGLATLLKLIDAMNAGGIQTRDDILFMGTVGEEGAGDLRGVRYLFTKGKYKGRIKAFYSLDGGGLDSITTGGAGSKRYRVTFKGPGGHSYGAFGLVNPMVAMSQAVVDFYKIPVPQGIKTTYSASVVGGGTSVNAIPREVWMEFDMRSESAAELAKVEKRFLEILPQAAAGENAARSTKEGPITVDIKLIGDRPAGQTDRSSDIVQFASAAYAAEGIPLRFSSSSTDSNIAISLGIPAITIGRVANSGRGHSLDEWIGTEKEPNVRLQKMDLAMILAMAGMK</sequence>
<evidence type="ECO:0000313" key="4">
    <source>
        <dbReference type="EMBL" id="MBU3078235.1"/>
    </source>
</evidence>
<evidence type="ECO:0000256" key="1">
    <source>
        <dbReference type="ARBA" id="ARBA00022801"/>
    </source>
</evidence>
<gene>
    <name evidence="4" type="ORF">KOF26_10180</name>
</gene>
<keyword evidence="2" id="KW-0732">Signal</keyword>
<keyword evidence="5" id="KW-1185">Reference proteome</keyword>
<dbReference type="PANTHER" id="PTHR43808">
    <property type="entry name" value="ACETYLORNITHINE DEACETYLASE"/>
    <property type="match status" value="1"/>
</dbReference>